<dbReference type="EMBL" id="JARPOI010000005">
    <property type="protein sequence ID" value="KAJ9181307.1"/>
    <property type="molecule type" value="Genomic_DNA"/>
</dbReference>
<evidence type="ECO:0000256" key="3">
    <source>
        <dbReference type="SAM" id="MobiDB-lite"/>
    </source>
</evidence>
<comment type="subcellular location">
    <subcellularLocation>
        <location evidence="1">Membrane</location>
    </subcellularLocation>
</comment>
<evidence type="ECO:0008006" key="7">
    <source>
        <dbReference type="Google" id="ProtNLM"/>
    </source>
</evidence>
<proteinExistence type="predicted"/>
<evidence type="ECO:0000313" key="6">
    <source>
        <dbReference type="Proteomes" id="UP001174677"/>
    </source>
</evidence>
<evidence type="ECO:0000256" key="1">
    <source>
        <dbReference type="ARBA" id="ARBA00004370"/>
    </source>
</evidence>
<comment type="caution">
    <text evidence="5">The sequence shown here is derived from an EMBL/GenBank/DDBJ whole genome shotgun (WGS) entry which is preliminary data.</text>
</comment>
<keyword evidence="4" id="KW-1133">Transmembrane helix</keyword>
<evidence type="ECO:0000313" key="5">
    <source>
        <dbReference type="EMBL" id="KAJ9181307.1"/>
    </source>
</evidence>
<protein>
    <recommendedName>
        <fullName evidence="7">Late embryogenesis abundant protein LEA-2 subgroup domain-containing protein</fullName>
    </recommendedName>
</protein>
<keyword evidence="6" id="KW-1185">Reference proteome</keyword>
<dbReference type="Proteomes" id="UP001174677">
    <property type="component" value="Chromosome 5"/>
</dbReference>
<feature type="transmembrane region" description="Helical" evidence="4">
    <location>
        <begin position="75"/>
        <end position="97"/>
    </location>
</feature>
<organism evidence="5 6">
    <name type="scientific">Hevea brasiliensis</name>
    <name type="common">Para rubber tree</name>
    <name type="synonym">Siphonia brasiliensis</name>
    <dbReference type="NCBI Taxonomy" id="3981"/>
    <lineage>
        <taxon>Eukaryota</taxon>
        <taxon>Viridiplantae</taxon>
        <taxon>Streptophyta</taxon>
        <taxon>Embryophyta</taxon>
        <taxon>Tracheophyta</taxon>
        <taxon>Spermatophyta</taxon>
        <taxon>Magnoliopsida</taxon>
        <taxon>eudicotyledons</taxon>
        <taxon>Gunneridae</taxon>
        <taxon>Pentapetalae</taxon>
        <taxon>rosids</taxon>
        <taxon>fabids</taxon>
        <taxon>Malpighiales</taxon>
        <taxon>Euphorbiaceae</taxon>
        <taxon>Crotonoideae</taxon>
        <taxon>Micrandreae</taxon>
        <taxon>Hevea</taxon>
    </lineage>
</organism>
<feature type="compositionally biased region" description="Polar residues" evidence="3">
    <location>
        <begin position="1"/>
        <end position="15"/>
    </location>
</feature>
<feature type="region of interest" description="Disordered" evidence="3">
    <location>
        <begin position="1"/>
        <end position="20"/>
    </location>
</feature>
<evidence type="ECO:0000256" key="2">
    <source>
        <dbReference type="ARBA" id="ARBA00023136"/>
    </source>
</evidence>
<keyword evidence="4" id="KW-0812">Transmembrane</keyword>
<name>A0ABQ9MLW1_HEVBR</name>
<dbReference type="PANTHER" id="PTHR31234">
    <property type="entry name" value="LATE EMBRYOGENESIS ABUNDANT (LEA) HYDROXYPROLINE-RICH GLYCOPROTEIN FAMILY"/>
    <property type="match status" value="1"/>
</dbReference>
<accession>A0ABQ9MLW1</accession>
<reference evidence="5" key="1">
    <citation type="journal article" date="2023" name="Plant Biotechnol. J.">
        <title>Chromosome-level wild Hevea brasiliensis genome provides new tools for genomic-assisted breeding and valuable loci to elevate rubber yield.</title>
        <authorList>
            <person name="Cheng H."/>
            <person name="Song X."/>
            <person name="Hu Y."/>
            <person name="Wu T."/>
            <person name="Yang Q."/>
            <person name="An Z."/>
            <person name="Feng S."/>
            <person name="Deng Z."/>
            <person name="Wu W."/>
            <person name="Zeng X."/>
            <person name="Tu M."/>
            <person name="Wang X."/>
            <person name="Huang H."/>
        </authorList>
    </citation>
    <scope>NUCLEOTIDE SEQUENCE</scope>
    <source>
        <strain evidence="5">MT/VB/25A 57/8</strain>
    </source>
</reference>
<evidence type="ECO:0000256" key="4">
    <source>
        <dbReference type="SAM" id="Phobius"/>
    </source>
</evidence>
<dbReference type="InterPro" id="IPR044839">
    <property type="entry name" value="NDR1-like"/>
</dbReference>
<sequence>MASSREPQHNKTVTGNPAFPNHIATGYPAAAASTTTTNDAYAYSFRQPPTTSYVYRPVGSTSYNYPIRPTLLHRVYFSSIVALKIMALSLLHCYLVFKPRPPELRVDSAFVSRLNLTQSELTATWIFDLVVNNPNHELVINYDRLQASVLYGDGLGLATTQLPPFFQDSNNESTIKFQLAGEIAKESNRGSVDFVLRIFAWVRCRSYFWRIREHMLLVDCNPVRIVYSGTSIGQSKNCKVYIWSS</sequence>
<dbReference type="PANTHER" id="PTHR31234:SF55">
    <property type="entry name" value="LATE EMBRYOGENESIS ABUNDANT (LEA) HYDROXYPROLINE-RICH GLYCOPROTEIN FAMILY"/>
    <property type="match status" value="1"/>
</dbReference>
<keyword evidence="2 4" id="KW-0472">Membrane</keyword>
<gene>
    <name evidence="5" type="ORF">P3X46_009447</name>
</gene>